<proteinExistence type="predicted"/>
<feature type="compositionally biased region" description="Low complexity" evidence="1">
    <location>
        <begin position="354"/>
        <end position="367"/>
    </location>
</feature>
<feature type="transmembrane region" description="Helical" evidence="2">
    <location>
        <begin position="300"/>
        <end position="319"/>
    </location>
</feature>
<comment type="caution">
    <text evidence="3">The sequence shown here is derived from an EMBL/GenBank/DDBJ whole genome shotgun (WGS) entry which is preliminary data.</text>
</comment>
<feature type="transmembrane region" description="Helical" evidence="2">
    <location>
        <begin position="67"/>
        <end position="88"/>
    </location>
</feature>
<evidence type="ECO:0000313" key="3">
    <source>
        <dbReference type="EMBL" id="RKQ13535.1"/>
    </source>
</evidence>
<feature type="transmembrane region" description="Helical" evidence="2">
    <location>
        <begin position="193"/>
        <end position="214"/>
    </location>
</feature>
<feature type="transmembrane region" description="Helical" evidence="2">
    <location>
        <begin position="100"/>
        <end position="121"/>
    </location>
</feature>
<feature type="transmembrane region" description="Helical" evidence="2">
    <location>
        <begin position="38"/>
        <end position="55"/>
    </location>
</feature>
<name>A0A494YTU8_9BACI</name>
<keyword evidence="2" id="KW-0472">Membrane</keyword>
<feature type="transmembrane region" description="Helical" evidence="2">
    <location>
        <begin position="127"/>
        <end position="154"/>
    </location>
</feature>
<feature type="transmembrane region" description="Helical" evidence="2">
    <location>
        <begin position="258"/>
        <end position="280"/>
    </location>
</feature>
<feature type="transmembrane region" description="Helical" evidence="2">
    <location>
        <begin position="6"/>
        <end position="26"/>
    </location>
</feature>
<protein>
    <recommendedName>
        <fullName evidence="5">Voltage-dependent anion channel</fullName>
    </recommendedName>
</protein>
<feature type="transmembrane region" description="Helical" evidence="2">
    <location>
        <begin position="325"/>
        <end position="343"/>
    </location>
</feature>
<evidence type="ECO:0000256" key="1">
    <source>
        <dbReference type="SAM" id="MobiDB-lite"/>
    </source>
</evidence>
<feature type="region of interest" description="Disordered" evidence="1">
    <location>
        <begin position="354"/>
        <end position="377"/>
    </location>
</feature>
<dbReference type="AlphaFoldDB" id="A0A494YTU8"/>
<reference evidence="3 4" key="1">
    <citation type="journal article" date="2015" name="Antonie Van Leeuwenhoek">
        <title>Oceanobacillus bengalensis sp. nov., a bacterium isolated from seawater of the Bay of Bengal.</title>
        <authorList>
            <person name="Yongchang O."/>
            <person name="Xiang W."/>
            <person name="Wang G."/>
        </authorList>
    </citation>
    <scope>NUCLEOTIDE SEQUENCE [LARGE SCALE GENOMIC DNA]</scope>
    <source>
        <strain evidence="3 4">MCCC 1K00260</strain>
    </source>
</reference>
<dbReference type="Proteomes" id="UP000281813">
    <property type="component" value="Unassembled WGS sequence"/>
</dbReference>
<evidence type="ECO:0000256" key="2">
    <source>
        <dbReference type="SAM" id="Phobius"/>
    </source>
</evidence>
<evidence type="ECO:0000313" key="4">
    <source>
        <dbReference type="Proteomes" id="UP000281813"/>
    </source>
</evidence>
<dbReference type="OrthoDB" id="2734473at2"/>
<evidence type="ECO:0008006" key="5">
    <source>
        <dbReference type="Google" id="ProtNLM"/>
    </source>
</evidence>
<keyword evidence="4" id="KW-1185">Reference proteome</keyword>
<gene>
    <name evidence="3" type="ORF">D8M05_15695</name>
</gene>
<feature type="transmembrane region" description="Helical" evidence="2">
    <location>
        <begin position="166"/>
        <end position="187"/>
    </location>
</feature>
<sequence length="377" mass="42677">MIHRVIFLLYFSFLLFLCACFSIYIIKRNVLIKTSGMAVVMALGISMQGVVSNFLGPSFFQSAFAKIIPTIILAIWISFIFSIVLSYFNGRFRELHVRNAVNRFGIGTWVAASSICGILVSKHFTEWGIIAKVLCCLNVMFWIFYIIICIKAFFEIHHNHLMKNSNGIFLLTTVSTQSIILMLHTVFGEIPKMITISLLFIGLGFYLISATFIIRRYVTNQWAIETDWNNTNCILHGALSISGLVCIVSGIAPEKVLMLLWIFTLVVFLIVECLELCRIYKRIVTYGLKKGMLIYDVSQWSRVFTFAMFYTFTSLIHLTSSQFTMIQSIILQFGIWVVLLLILSEIILSVKHGDGSPASSSLKSAMSGHRSPSRNSK</sequence>
<dbReference type="EMBL" id="RBZO01000029">
    <property type="protein sequence ID" value="RKQ13535.1"/>
    <property type="molecule type" value="Genomic_DNA"/>
</dbReference>
<feature type="transmembrane region" description="Helical" evidence="2">
    <location>
        <begin position="234"/>
        <end position="252"/>
    </location>
</feature>
<organism evidence="3 4">
    <name type="scientific">Oceanobacillus bengalensis</name>
    <dbReference type="NCBI Taxonomy" id="1435466"/>
    <lineage>
        <taxon>Bacteria</taxon>
        <taxon>Bacillati</taxon>
        <taxon>Bacillota</taxon>
        <taxon>Bacilli</taxon>
        <taxon>Bacillales</taxon>
        <taxon>Bacillaceae</taxon>
        <taxon>Oceanobacillus</taxon>
    </lineage>
</organism>
<keyword evidence="2" id="KW-1133">Transmembrane helix</keyword>
<keyword evidence="2" id="KW-0812">Transmembrane</keyword>
<dbReference type="PROSITE" id="PS51257">
    <property type="entry name" value="PROKAR_LIPOPROTEIN"/>
    <property type="match status" value="1"/>
</dbReference>
<accession>A0A494YTU8</accession>